<protein>
    <submittedName>
        <fullName evidence="1">Uncharacterized protein</fullName>
    </submittedName>
</protein>
<organism evidence="1 2">
    <name type="scientific">Spiromyces aspiralis</name>
    <dbReference type="NCBI Taxonomy" id="68401"/>
    <lineage>
        <taxon>Eukaryota</taxon>
        <taxon>Fungi</taxon>
        <taxon>Fungi incertae sedis</taxon>
        <taxon>Zoopagomycota</taxon>
        <taxon>Kickxellomycotina</taxon>
        <taxon>Kickxellomycetes</taxon>
        <taxon>Kickxellales</taxon>
        <taxon>Kickxellaceae</taxon>
        <taxon>Spiromyces</taxon>
    </lineage>
</organism>
<name>A0ACC1H8T4_9FUNG</name>
<feature type="non-terminal residue" evidence="1">
    <location>
        <position position="1"/>
    </location>
</feature>
<keyword evidence="2" id="KW-1185">Reference proteome</keyword>
<sequence>DSKDDKDDDDDDDDDDDGDDKYNDTAASTPIVRNLSGTGVVSIAFEDDGNDGSHPRSQHNSSAARYHQRKSSTNSYISTMSSRTLTSYSSVGGSNITTPTTTTTISGDSFILSPGPLKRRFTDKWRKIRRKMSLNK</sequence>
<evidence type="ECO:0000313" key="1">
    <source>
        <dbReference type="EMBL" id="KAJ1672853.1"/>
    </source>
</evidence>
<dbReference type="Proteomes" id="UP001145114">
    <property type="component" value="Unassembled WGS sequence"/>
</dbReference>
<proteinExistence type="predicted"/>
<dbReference type="EMBL" id="JAMZIH010007731">
    <property type="protein sequence ID" value="KAJ1672853.1"/>
    <property type="molecule type" value="Genomic_DNA"/>
</dbReference>
<evidence type="ECO:0000313" key="2">
    <source>
        <dbReference type="Proteomes" id="UP001145114"/>
    </source>
</evidence>
<gene>
    <name evidence="1" type="ORF">EV182_006365</name>
</gene>
<accession>A0ACC1H8T4</accession>
<comment type="caution">
    <text evidence="1">The sequence shown here is derived from an EMBL/GenBank/DDBJ whole genome shotgun (WGS) entry which is preliminary data.</text>
</comment>
<reference evidence="1" key="1">
    <citation type="submission" date="2022-06" db="EMBL/GenBank/DDBJ databases">
        <title>Phylogenomic reconstructions and comparative analyses of Kickxellomycotina fungi.</title>
        <authorList>
            <person name="Reynolds N.K."/>
            <person name="Stajich J.E."/>
            <person name="Barry K."/>
            <person name="Grigoriev I.V."/>
            <person name="Crous P."/>
            <person name="Smith M.E."/>
        </authorList>
    </citation>
    <scope>NUCLEOTIDE SEQUENCE</scope>
    <source>
        <strain evidence="1">RSA 2271</strain>
    </source>
</reference>